<dbReference type="InterPro" id="IPR001633">
    <property type="entry name" value="EAL_dom"/>
</dbReference>
<sequence length="122" mass="13569">MKGVASLKALFEQIRSLGIRIAMDDFGTGYSSLDILKNSPADIVKIDKIFIRDILNSSFDATFIRFIVALCHDVGIHVCLEGVENEAEYAVVRSMQLDSIQGYFFGRPVSEKDFALRFLGAT</sequence>
<evidence type="ECO:0000313" key="2">
    <source>
        <dbReference type="EMBL" id="MPM97470.1"/>
    </source>
</evidence>
<dbReference type="CDD" id="cd01948">
    <property type="entry name" value="EAL"/>
    <property type="match status" value="1"/>
</dbReference>
<dbReference type="Gene3D" id="3.20.20.450">
    <property type="entry name" value="EAL domain"/>
    <property type="match status" value="1"/>
</dbReference>
<evidence type="ECO:0000259" key="1">
    <source>
        <dbReference type="PROSITE" id="PS50883"/>
    </source>
</evidence>
<dbReference type="PANTHER" id="PTHR33121">
    <property type="entry name" value="CYCLIC DI-GMP PHOSPHODIESTERASE PDEF"/>
    <property type="match status" value="1"/>
</dbReference>
<dbReference type="Pfam" id="PF00563">
    <property type="entry name" value="EAL"/>
    <property type="match status" value="1"/>
</dbReference>
<feature type="domain" description="EAL" evidence="1">
    <location>
        <begin position="1"/>
        <end position="122"/>
    </location>
</feature>
<dbReference type="SMART" id="SM00052">
    <property type="entry name" value="EAL"/>
    <property type="match status" value="1"/>
</dbReference>
<dbReference type="InterPro" id="IPR050706">
    <property type="entry name" value="Cyclic-di-GMP_PDE-like"/>
</dbReference>
<accession>A0A645E6P0</accession>
<dbReference type="PROSITE" id="PS50883">
    <property type="entry name" value="EAL"/>
    <property type="match status" value="1"/>
</dbReference>
<comment type="caution">
    <text evidence="2">The sequence shown here is derived from an EMBL/GenBank/DDBJ whole genome shotgun (WGS) entry which is preliminary data.</text>
</comment>
<gene>
    <name evidence="2" type="primary">cph2_17</name>
    <name evidence="2" type="ORF">SDC9_144643</name>
</gene>
<dbReference type="AlphaFoldDB" id="A0A645E6P0"/>
<proteinExistence type="predicted"/>
<dbReference type="GO" id="GO:0071111">
    <property type="term" value="F:cyclic-guanylate-specific phosphodiesterase activity"/>
    <property type="evidence" value="ECO:0007669"/>
    <property type="project" value="InterPro"/>
</dbReference>
<name>A0A645E6P0_9ZZZZ</name>
<dbReference type="SUPFAM" id="SSF141868">
    <property type="entry name" value="EAL domain-like"/>
    <property type="match status" value="1"/>
</dbReference>
<dbReference type="EMBL" id="VSSQ01043747">
    <property type="protein sequence ID" value="MPM97470.1"/>
    <property type="molecule type" value="Genomic_DNA"/>
</dbReference>
<dbReference type="PANTHER" id="PTHR33121:SF70">
    <property type="entry name" value="SIGNALING PROTEIN YKOW"/>
    <property type="match status" value="1"/>
</dbReference>
<organism evidence="2">
    <name type="scientific">bioreactor metagenome</name>
    <dbReference type="NCBI Taxonomy" id="1076179"/>
    <lineage>
        <taxon>unclassified sequences</taxon>
        <taxon>metagenomes</taxon>
        <taxon>ecological metagenomes</taxon>
    </lineage>
</organism>
<protein>
    <submittedName>
        <fullName evidence="2">Phytochrome-like protein cph2</fullName>
    </submittedName>
</protein>
<reference evidence="2" key="1">
    <citation type="submission" date="2019-08" db="EMBL/GenBank/DDBJ databases">
        <authorList>
            <person name="Kucharzyk K."/>
            <person name="Murdoch R.W."/>
            <person name="Higgins S."/>
            <person name="Loffler F."/>
        </authorList>
    </citation>
    <scope>NUCLEOTIDE SEQUENCE</scope>
</reference>
<dbReference type="InterPro" id="IPR035919">
    <property type="entry name" value="EAL_sf"/>
</dbReference>